<name>A0A0F9JB81_9ZZZZ</name>
<organism evidence="1">
    <name type="scientific">marine sediment metagenome</name>
    <dbReference type="NCBI Taxonomy" id="412755"/>
    <lineage>
        <taxon>unclassified sequences</taxon>
        <taxon>metagenomes</taxon>
        <taxon>ecological metagenomes</taxon>
    </lineage>
</organism>
<protein>
    <submittedName>
        <fullName evidence="1">Uncharacterized protein</fullName>
    </submittedName>
</protein>
<dbReference type="EMBL" id="LAZR01011859">
    <property type="protein sequence ID" value="KKM56948.1"/>
    <property type="molecule type" value="Genomic_DNA"/>
</dbReference>
<gene>
    <name evidence="1" type="ORF">LCGC14_1551210</name>
</gene>
<sequence length="170" mass="19728">MSIQDKLSKIHSGLMRKLFDYQLGLVSSDVKVIRLKITENQYLDETIEVISDDTITLKLALPTEIPLYRLRGEKQDVIDDKTGIFLYDILPIEGYSKFTDNVEKFDIFIKKLKDENVDTDPLLMILRVSETVGSFNVNQLVWKKFYCAPYNMTISTEIQTIIDTYEAEEE</sequence>
<proteinExistence type="predicted"/>
<reference evidence="1" key="1">
    <citation type="journal article" date="2015" name="Nature">
        <title>Complex archaea that bridge the gap between prokaryotes and eukaryotes.</title>
        <authorList>
            <person name="Spang A."/>
            <person name="Saw J.H."/>
            <person name="Jorgensen S.L."/>
            <person name="Zaremba-Niedzwiedzka K."/>
            <person name="Martijn J."/>
            <person name="Lind A.E."/>
            <person name="van Eijk R."/>
            <person name="Schleper C."/>
            <person name="Guy L."/>
            <person name="Ettema T.J."/>
        </authorList>
    </citation>
    <scope>NUCLEOTIDE SEQUENCE</scope>
</reference>
<evidence type="ECO:0000313" key="1">
    <source>
        <dbReference type="EMBL" id="KKM56948.1"/>
    </source>
</evidence>
<accession>A0A0F9JB81</accession>
<dbReference type="AlphaFoldDB" id="A0A0F9JB81"/>
<comment type="caution">
    <text evidence="1">The sequence shown here is derived from an EMBL/GenBank/DDBJ whole genome shotgun (WGS) entry which is preliminary data.</text>
</comment>